<dbReference type="Proteomes" id="UP000184032">
    <property type="component" value="Unassembled WGS sequence"/>
</dbReference>
<organism evidence="1 2">
    <name type="scientific">Anaerosphaera aminiphila DSM 21120</name>
    <dbReference type="NCBI Taxonomy" id="1120995"/>
    <lineage>
        <taxon>Bacteria</taxon>
        <taxon>Bacillati</taxon>
        <taxon>Bacillota</taxon>
        <taxon>Tissierellia</taxon>
        <taxon>Tissierellales</taxon>
        <taxon>Peptoniphilaceae</taxon>
        <taxon>Anaerosphaera</taxon>
    </lineage>
</organism>
<sequence>MLYRLNLLDRKSYEMLFEKEVIAISYKSVEDDECITRRENNSKVKIEDEISKFADLILGINYGDYIWINYKNKHSLAKVTDRTYFDKDRFLGLIKVEVFRYHGVLPREILENFGKITIEKIDEPELLVRTSKIFEALKSLDSEIFDISEETEREEEVVQLEFVKKENSLVEIKNNYGILPYKKPSKKSKRKDLEKGNFGELVIELYPPRAKALKEVSLPVISKSSTPVMKSGVDFYLEMIKSKLNYYSKQKEMEEARTFNTDRYIWGRFFEVLK</sequence>
<proteinExistence type="predicted"/>
<evidence type="ECO:0000313" key="1">
    <source>
        <dbReference type="EMBL" id="SHH11742.1"/>
    </source>
</evidence>
<reference evidence="1 2" key="1">
    <citation type="submission" date="2016-11" db="EMBL/GenBank/DDBJ databases">
        <authorList>
            <person name="Jaros S."/>
            <person name="Januszkiewicz K."/>
            <person name="Wedrychowicz H."/>
        </authorList>
    </citation>
    <scope>NUCLEOTIDE SEQUENCE [LARGE SCALE GENOMIC DNA]</scope>
    <source>
        <strain evidence="1 2">DSM 21120</strain>
    </source>
</reference>
<accession>A0A1M5QCJ8</accession>
<dbReference type="STRING" id="1120995.SAMN02745245_00601"/>
<name>A0A1M5QCJ8_9FIRM</name>
<protein>
    <submittedName>
        <fullName evidence="1">Uncharacterized protein</fullName>
    </submittedName>
</protein>
<dbReference type="AlphaFoldDB" id="A0A1M5QCJ8"/>
<dbReference type="EMBL" id="FQXI01000002">
    <property type="protein sequence ID" value="SHH11742.1"/>
    <property type="molecule type" value="Genomic_DNA"/>
</dbReference>
<evidence type="ECO:0000313" key="2">
    <source>
        <dbReference type="Proteomes" id="UP000184032"/>
    </source>
</evidence>
<gene>
    <name evidence="1" type="ORF">SAMN02745245_00601</name>
</gene>
<dbReference type="OrthoDB" id="1701994at2"/>
<keyword evidence="2" id="KW-1185">Reference proteome</keyword>
<dbReference type="RefSeq" id="WP_073183610.1">
    <property type="nucleotide sequence ID" value="NZ_FQXI01000002.1"/>
</dbReference>